<proteinExistence type="predicted"/>
<evidence type="ECO:0000313" key="3">
    <source>
        <dbReference type="Proteomes" id="UP000265618"/>
    </source>
</evidence>
<sequence length="60" mass="6798">PRGPSYTLQMASTKCCHTLLITWCNTCDDLALSDGEGENDSPFMPHRDKPAHYRVFVQEI</sequence>
<name>A0A9K3GFP1_9EUKA</name>
<evidence type="ECO:0000313" key="2">
    <source>
        <dbReference type="EMBL" id="GIQ80977.1"/>
    </source>
</evidence>
<gene>
    <name evidence="1" type="ORF">KIPB_001853</name>
    <name evidence="2" type="ORF">KIPB_001866</name>
</gene>
<dbReference type="EMBL" id="BDIP01000282">
    <property type="protein sequence ID" value="GIQ80977.1"/>
    <property type="molecule type" value="Genomic_DNA"/>
</dbReference>
<reference evidence="1 3" key="2">
    <citation type="journal article" date="2018" name="PLoS ONE">
        <title>The draft genome of Kipferlia bialata reveals reductive genome evolution in fornicate parasites.</title>
        <authorList>
            <person name="Tanifuji G."/>
            <person name="Takabayashi S."/>
            <person name="Kume K."/>
            <person name="Takagi M."/>
            <person name="Nakayama T."/>
            <person name="Kamikawa R."/>
            <person name="Inagaki Y."/>
            <person name="Hashimoto T."/>
        </authorList>
    </citation>
    <scope>NUCLEOTIDE SEQUENCE [LARGE SCALE GENOMIC DNA]</scope>
    <source>
        <strain evidence="1">NY0173</strain>
    </source>
</reference>
<keyword evidence="3" id="KW-1185">Reference proteome</keyword>
<protein>
    <submittedName>
        <fullName evidence="1">Uncharacterized protein</fullName>
    </submittedName>
</protein>
<accession>A0A9K3GFP1</accession>
<comment type="caution">
    <text evidence="1">The sequence shown here is derived from an EMBL/GenBank/DDBJ whole genome shotgun (WGS) entry which is preliminary data.</text>
</comment>
<dbReference type="AlphaFoldDB" id="A0A9K3GFP1"/>
<reference evidence="1" key="1">
    <citation type="submission" date="2016-10" db="EMBL/GenBank/DDBJ databases">
        <authorList>
            <person name="Tanifuji G."/>
            <person name="Kume K."/>
            <person name="Nakayama T."/>
            <person name="Takabayashi S."/>
            <person name="Hashimoto T."/>
        </authorList>
    </citation>
    <scope>NUCLEOTIDE SEQUENCE</scope>
    <source>
        <strain evidence="1">NY0173</strain>
    </source>
</reference>
<dbReference type="Proteomes" id="UP000265618">
    <property type="component" value="Unassembled WGS sequence"/>
</dbReference>
<organism evidence="1 3">
    <name type="scientific">Kipferlia bialata</name>
    <dbReference type="NCBI Taxonomy" id="797122"/>
    <lineage>
        <taxon>Eukaryota</taxon>
        <taxon>Metamonada</taxon>
        <taxon>Carpediemonas-like organisms</taxon>
        <taxon>Kipferlia</taxon>
    </lineage>
</organism>
<evidence type="ECO:0000313" key="1">
    <source>
        <dbReference type="EMBL" id="GIQ80967.1"/>
    </source>
</evidence>
<dbReference type="EMBL" id="BDIP01000281">
    <property type="protein sequence ID" value="GIQ80967.1"/>
    <property type="molecule type" value="Genomic_DNA"/>
</dbReference>
<feature type="non-terminal residue" evidence="1">
    <location>
        <position position="1"/>
    </location>
</feature>